<keyword evidence="2" id="KW-1185">Reference proteome</keyword>
<dbReference type="Proteomes" id="UP000221247">
    <property type="component" value="Segment"/>
</dbReference>
<gene>
    <name evidence="1" type="primary">78</name>
    <name evidence="1" type="ORF">PBI_BELLAMY_78</name>
</gene>
<sequence length="101" mass="12406">MKYIPRLNDYVSWRNVEGWVYFVDEEYLTIEIAVKPKADDLVPLHKNHHCLIVCYTQFWDELVYVHSRRFANASNLEEMEIYVRKFDDDTYKSQEHRYRDP</sequence>
<dbReference type="GeneID" id="54981408"/>
<name>A0A222YX28_9CAUD</name>
<proteinExistence type="predicted"/>
<evidence type="ECO:0000313" key="1">
    <source>
        <dbReference type="EMBL" id="ASR76123.1"/>
    </source>
</evidence>
<accession>A0A222YX28</accession>
<dbReference type="RefSeq" id="YP_009791235.1">
    <property type="nucleotide sequence ID" value="NC_047838.1"/>
</dbReference>
<evidence type="ECO:0000313" key="2">
    <source>
        <dbReference type="Proteomes" id="UP000221247"/>
    </source>
</evidence>
<dbReference type="KEGG" id="vg:54981408"/>
<dbReference type="EMBL" id="MF351863">
    <property type="protein sequence ID" value="ASR76123.1"/>
    <property type="molecule type" value="Genomic_DNA"/>
</dbReference>
<protein>
    <submittedName>
        <fullName evidence="1">Uncharacterized protein</fullName>
    </submittedName>
</protein>
<reference evidence="1 2" key="1">
    <citation type="submission" date="2017-06" db="EMBL/GenBank/DDBJ databases">
        <authorList>
            <person name="Kim H.J."/>
            <person name="Triplett B.A."/>
        </authorList>
    </citation>
    <scope>NUCLEOTIDE SEQUENCE [LARGE SCALE GENOMIC DNA]</scope>
</reference>
<organism evidence="1 2">
    <name type="scientific">Synechococcus phage Bellamy</name>
    <dbReference type="NCBI Taxonomy" id="2023996"/>
    <lineage>
        <taxon>Viruses</taxon>
        <taxon>Duplodnaviria</taxon>
        <taxon>Heunggongvirae</taxon>
        <taxon>Uroviricota</taxon>
        <taxon>Caudoviricetes</taxon>
        <taxon>Pantevenvirales</taxon>
        <taxon>Kyanoviridae</taxon>
        <taxon>Bellamyvirus</taxon>
        <taxon>Bellamyvirus bellamy</taxon>
    </lineage>
</organism>